<proteinExistence type="predicted"/>
<dbReference type="Proteomes" id="UP001151760">
    <property type="component" value="Unassembled WGS sequence"/>
</dbReference>
<evidence type="ECO:0000313" key="1">
    <source>
        <dbReference type="EMBL" id="GJT74190.1"/>
    </source>
</evidence>
<accession>A0ABQ5GG64</accession>
<name>A0ABQ5GG64_9ASTR</name>
<dbReference type="EMBL" id="BQNB010018419">
    <property type="protein sequence ID" value="GJT74190.1"/>
    <property type="molecule type" value="Genomic_DNA"/>
</dbReference>
<gene>
    <name evidence="1" type="ORF">Tco_1040915</name>
</gene>
<reference evidence="1" key="2">
    <citation type="submission" date="2022-01" db="EMBL/GenBank/DDBJ databases">
        <authorList>
            <person name="Yamashiro T."/>
            <person name="Shiraishi A."/>
            <person name="Satake H."/>
            <person name="Nakayama K."/>
        </authorList>
    </citation>
    <scope>NUCLEOTIDE SEQUENCE</scope>
</reference>
<evidence type="ECO:0000313" key="2">
    <source>
        <dbReference type="Proteomes" id="UP001151760"/>
    </source>
</evidence>
<protein>
    <submittedName>
        <fullName evidence="1">Uncharacterized protein</fullName>
    </submittedName>
</protein>
<sequence length="126" mass="15143">MHVCEERWEAEEDTTRKQLALNCLLRHSFRVPIFLCENALYMTLEHKACISPQNCKGKKTNIRSGFAIMKRYLAFGRHLEEIHVTWAHLEKKQTRLQTYTNISQDYVLRCWRRRHKMHVTPSQFIP</sequence>
<reference evidence="1" key="1">
    <citation type="journal article" date="2022" name="Int. J. Mol. Sci.">
        <title>Draft Genome of Tanacetum Coccineum: Genomic Comparison of Closely Related Tanacetum-Family Plants.</title>
        <authorList>
            <person name="Yamashiro T."/>
            <person name="Shiraishi A."/>
            <person name="Nakayama K."/>
            <person name="Satake H."/>
        </authorList>
    </citation>
    <scope>NUCLEOTIDE SEQUENCE</scope>
</reference>
<comment type="caution">
    <text evidence="1">The sequence shown here is derived from an EMBL/GenBank/DDBJ whole genome shotgun (WGS) entry which is preliminary data.</text>
</comment>
<organism evidence="1 2">
    <name type="scientific">Tanacetum coccineum</name>
    <dbReference type="NCBI Taxonomy" id="301880"/>
    <lineage>
        <taxon>Eukaryota</taxon>
        <taxon>Viridiplantae</taxon>
        <taxon>Streptophyta</taxon>
        <taxon>Embryophyta</taxon>
        <taxon>Tracheophyta</taxon>
        <taxon>Spermatophyta</taxon>
        <taxon>Magnoliopsida</taxon>
        <taxon>eudicotyledons</taxon>
        <taxon>Gunneridae</taxon>
        <taxon>Pentapetalae</taxon>
        <taxon>asterids</taxon>
        <taxon>campanulids</taxon>
        <taxon>Asterales</taxon>
        <taxon>Asteraceae</taxon>
        <taxon>Asteroideae</taxon>
        <taxon>Anthemideae</taxon>
        <taxon>Anthemidinae</taxon>
        <taxon>Tanacetum</taxon>
    </lineage>
</organism>
<keyword evidence="2" id="KW-1185">Reference proteome</keyword>